<evidence type="ECO:0000256" key="6">
    <source>
        <dbReference type="ARBA" id="ARBA00023135"/>
    </source>
</evidence>
<comment type="catalytic activity">
    <reaction evidence="9">
        <text>GTP + H2O = GDP + phosphate + H(+)</text>
        <dbReference type="Rhea" id="RHEA:19669"/>
        <dbReference type="ChEBI" id="CHEBI:15377"/>
        <dbReference type="ChEBI" id="CHEBI:15378"/>
        <dbReference type="ChEBI" id="CHEBI:37565"/>
        <dbReference type="ChEBI" id="CHEBI:43474"/>
        <dbReference type="ChEBI" id="CHEBI:58189"/>
        <dbReference type="EC" id="3.6.5.4"/>
    </reaction>
</comment>
<dbReference type="Gene3D" id="1.10.260.30">
    <property type="entry name" value="Signal recognition particle, SRP54 subunit, M-domain"/>
    <property type="match status" value="1"/>
</dbReference>
<dbReference type="EC" id="3.6.5.4" evidence="8"/>
<dbReference type="InterPro" id="IPR004125">
    <property type="entry name" value="Signal_recog_particle_SRP54_M"/>
</dbReference>
<dbReference type="Proteomes" id="UP000604381">
    <property type="component" value="Unassembled WGS sequence"/>
</dbReference>
<dbReference type="InterPro" id="IPR003593">
    <property type="entry name" value="AAA+_ATPase"/>
</dbReference>
<evidence type="ECO:0000256" key="9">
    <source>
        <dbReference type="ARBA" id="ARBA00048027"/>
    </source>
</evidence>
<keyword evidence="12" id="KW-1185">Reference proteome</keyword>
<dbReference type="Gene3D" id="1.20.120.140">
    <property type="entry name" value="Signal recognition particle SRP54, nucleotide-binding domain"/>
    <property type="match status" value="1"/>
</dbReference>
<dbReference type="SUPFAM" id="SSF47446">
    <property type="entry name" value="Signal peptide-binding domain"/>
    <property type="match status" value="1"/>
</dbReference>
<keyword evidence="6" id="KW-0733">Signal recognition particle</keyword>
<dbReference type="SMART" id="SM00962">
    <property type="entry name" value="SRP54"/>
    <property type="match status" value="1"/>
</dbReference>
<dbReference type="Pfam" id="PF00448">
    <property type="entry name" value="SRP54"/>
    <property type="match status" value="1"/>
</dbReference>
<dbReference type="PROSITE" id="PS00300">
    <property type="entry name" value="SRP54"/>
    <property type="match status" value="1"/>
</dbReference>
<dbReference type="GO" id="GO:0008312">
    <property type="term" value="F:7S RNA binding"/>
    <property type="evidence" value="ECO:0007669"/>
    <property type="project" value="InterPro"/>
</dbReference>
<dbReference type="InterPro" id="IPR022941">
    <property type="entry name" value="SRP54"/>
</dbReference>
<comment type="similarity">
    <text evidence="1">Belongs to the GTP-binding SRP family. SRP54 subfamily.</text>
</comment>
<keyword evidence="4" id="KW-0694">RNA-binding</keyword>
<gene>
    <name evidence="11" type="primary">ffh</name>
    <name evidence="11" type="ORF">ISN26_03425</name>
</gene>
<evidence type="ECO:0000313" key="12">
    <source>
        <dbReference type="Proteomes" id="UP000604381"/>
    </source>
</evidence>
<keyword evidence="3" id="KW-0378">Hydrolase</keyword>
<evidence type="ECO:0000259" key="10">
    <source>
        <dbReference type="PROSITE" id="PS00300"/>
    </source>
</evidence>
<dbReference type="Gene3D" id="3.40.50.300">
    <property type="entry name" value="P-loop containing nucleotide triphosphate hydrolases"/>
    <property type="match status" value="1"/>
</dbReference>
<dbReference type="InterPro" id="IPR036891">
    <property type="entry name" value="Signal_recog_part_SRP54_M_sf"/>
</dbReference>
<dbReference type="InterPro" id="IPR027417">
    <property type="entry name" value="P-loop_NTPase"/>
</dbReference>
<name>A0A930UG91_9GAMM</name>
<dbReference type="Pfam" id="PF02978">
    <property type="entry name" value="SRP_SPB"/>
    <property type="match status" value="1"/>
</dbReference>
<keyword evidence="7" id="KW-0687">Ribonucleoprotein</keyword>
<evidence type="ECO:0000256" key="7">
    <source>
        <dbReference type="ARBA" id="ARBA00023274"/>
    </source>
</evidence>
<proteinExistence type="inferred from homology"/>
<dbReference type="SMART" id="SM00382">
    <property type="entry name" value="AAA"/>
    <property type="match status" value="1"/>
</dbReference>
<dbReference type="PANTHER" id="PTHR11564:SF5">
    <property type="entry name" value="SIGNAL RECOGNITION PARTICLE SUBUNIT SRP54"/>
    <property type="match status" value="1"/>
</dbReference>
<accession>A0A930UG91</accession>
<evidence type="ECO:0000313" key="11">
    <source>
        <dbReference type="EMBL" id="MBF2735123.1"/>
    </source>
</evidence>
<evidence type="ECO:0000256" key="3">
    <source>
        <dbReference type="ARBA" id="ARBA00022801"/>
    </source>
</evidence>
<organism evidence="11 12">
    <name type="scientific">Candidatus Amphirhobacter heronislandensis</name>
    <dbReference type="NCBI Taxonomy" id="1732024"/>
    <lineage>
        <taxon>Bacteria</taxon>
        <taxon>Pseudomonadati</taxon>
        <taxon>Pseudomonadota</taxon>
        <taxon>Gammaproteobacteria</taxon>
        <taxon>Candidatus Tethybacterales</taxon>
        <taxon>Candidatus Tethybacteraceae</taxon>
        <taxon>Candidatus Amphirhobacter</taxon>
    </lineage>
</organism>
<evidence type="ECO:0000256" key="1">
    <source>
        <dbReference type="ARBA" id="ARBA00005450"/>
    </source>
</evidence>
<feature type="domain" description="SRP54-type proteins GTP-binding" evidence="10">
    <location>
        <begin position="271"/>
        <end position="284"/>
    </location>
</feature>
<evidence type="ECO:0000256" key="5">
    <source>
        <dbReference type="ARBA" id="ARBA00023134"/>
    </source>
</evidence>
<dbReference type="GO" id="GO:0006614">
    <property type="term" value="P:SRP-dependent cotranslational protein targeting to membrane"/>
    <property type="evidence" value="ECO:0007669"/>
    <property type="project" value="InterPro"/>
</dbReference>
<dbReference type="GO" id="GO:0005525">
    <property type="term" value="F:GTP binding"/>
    <property type="evidence" value="ECO:0007669"/>
    <property type="project" value="UniProtKB-KW"/>
</dbReference>
<dbReference type="SUPFAM" id="SSF52540">
    <property type="entry name" value="P-loop containing nucleoside triphosphate hydrolases"/>
    <property type="match status" value="1"/>
</dbReference>
<evidence type="ECO:0000256" key="4">
    <source>
        <dbReference type="ARBA" id="ARBA00022884"/>
    </source>
</evidence>
<dbReference type="SMART" id="SM00963">
    <property type="entry name" value="SRP54_N"/>
    <property type="match status" value="1"/>
</dbReference>
<evidence type="ECO:0000256" key="8">
    <source>
        <dbReference type="ARBA" id="ARBA00035672"/>
    </source>
</evidence>
<dbReference type="InterPro" id="IPR042101">
    <property type="entry name" value="SRP54_N_sf"/>
</dbReference>
<sequence length="450" mass="48072">MLEQVSEGFGAILTKVRGYSRITETQVEETCALIRDTLIDADVALEVVDGFVAAIRTEALGHKVIKSLNPAQVIIALVQRELTKLLGSEGARIAKPADEPVVVLLCGLQGAGKTTTAAKIAALLAKEKKRVLLASADVHRPAAIEQLRILCADGGLDFHEPAAEADRGDAVKRAEQALAAARQTLADYLIVDTAGRTAIDDEMMAEMRRIADATKPKEALLVIDSSLGQEALAVARGFNENLAVTGICLTKLDGDARGGAAISARAVLGVPIKYIGTGEKPGDLQGFEPARMASRILGMGDIASLVENATKSMGKQKTERLERKLRRVKSRGLELSDMIEQIREAKKMGGIDKIADHLPSQVNARVKQANINPKLFAHMEAIYLSMTKFERANPQLLKGSRKARIASGAGVQVSQVNQLLAQHAQASKLMRRAAKNPMAAMAAMRGMLGG</sequence>
<comment type="caution">
    <text evidence="11">The sequence shown here is derived from an EMBL/GenBank/DDBJ whole genome shotgun (WGS) entry which is preliminary data.</text>
</comment>
<keyword evidence="2" id="KW-0547">Nucleotide-binding</keyword>
<dbReference type="AlphaFoldDB" id="A0A930UG91"/>
<dbReference type="Pfam" id="PF02881">
    <property type="entry name" value="SRP54_N"/>
    <property type="match status" value="1"/>
</dbReference>
<keyword evidence="5" id="KW-0342">GTP-binding</keyword>
<protein>
    <recommendedName>
        <fullName evidence="8">signal-recognition-particle GTPase</fullName>
        <ecNumber evidence="8">3.6.5.4</ecNumber>
    </recommendedName>
</protein>
<dbReference type="PANTHER" id="PTHR11564">
    <property type="entry name" value="SIGNAL RECOGNITION PARTICLE 54K PROTEIN SRP54"/>
    <property type="match status" value="1"/>
</dbReference>
<dbReference type="GO" id="GO:0048500">
    <property type="term" value="C:signal recognition particle"/>
    <property type="evidence" value="ECO:0007669"/>
    <property type="project" value="InterPro"/>
</dbReference>
<dbReference type="GO" id="GO:0003924">
    <property type="term" value="F:GTPase activity"/>
    <property type="evidence" value="ECO:0007669"/>
    <property type="project" value="InterPro"/>
</dbReference>
<dbReference type="EMBL" id="JADHEI010000033">
    <property type="protein sequence ID" value="MBF2735123.1"/>
    <property type="molecule type" value="Genomic_DNA"/>
</dbReference>
<dbReference type="InterPro" id="IPR000897">
    <property type="entry name" value="SRP54_GTPase_dom"/>
</dbReference>
<reference evidence="11" key="1">
    <citation type="submission" date="2020-10" db="EMBL/GenBank/DDBJ databases">
        <title>An improved Amphimedon queenslandica hologenome assembly reveals how three proteobacterial symbionts can extend the metabolic phenotypic of their marine sponge host.</title>
        <authorList>
            <person name="Degnan B."/>
            <person name="Degnan S."/>
            <person name="Xiang X."/>
        </authorList>
    </citation>
    <scope>NUCLEOTIDE SEQUENCE</scope>
    <source>
        <strain evidence="11">AqS2</strain>
    </source>
</reference>
<dbReference type="InterPro" id="IPR013822">
    <property type="entry name" value="Signal_recog_particl_SRP54_hlx"/>
</dbReference>
<evidence type="ECO:0000256" key="2">
    <source>
        <dbReference type="ARBA" id="ARBA00022741"/>
    </source>
</evidence>